<comment type="catalytic activity">
    <reaction evidence="16 17">
        <text>a ubiquinone + NADH + 5 H(+)(in) = a ubiquinol + NAD(+) + 4 H(+)(out)</text>
        <dbReference type="Rhea" id="RHEA:29091"/>
        <dbReference type="Rhea" id="RHEA-COMP:9565"/>
        <dbReference type="Rhea" id="RHEA-COMP:9566"/>
        <dbReference type="ChEBI" id="CHEBI:15378"/>
        <dbReference type="ChEBI" id="CHEBI:16389"/>
        <dbReference type="ChEBI" id="CHEBI:17976"/>
        <dbReference type="ChEBI" id="CHEBI:57540"/>
        <dbReference type="ChEBI" id="CHEBI:57945"/>
        <dbReference type="EC" id="7.1.1.2"/>
    </reaction>
</comment>
<dbReference type="PANTHER" id="PTHR43507">
    <property type="entry name" value="NADH-UBIQUINONE OXIDOREDUCTASE CHAIN 4"/>
    <property type="match status" value="1"/>
</dbReference>
<evidence type="ECO:0000256" key="9">
    <source>
        <dbReference type="ARBA" id="ARBA00022967"/>
    </source>
</evidence>
<dbReference type="InterPro" id="IPR001750">
    <property type="entry name" value="ND/Mrp_TM"/>
</dbReference>
<dbReference type="AlphaFoldDB" id="A0A0U3DUI0"/>
<feature type="domain" description="NADH:quinone oxidoreductase/Mrp antiporter transmembrane" evidence="18">
    <location>
        <begin position="87"/>
        <end position="355"/>
    </location>
</feature>
<evidence type="ECO:0000256" key="3">
    <source>
        <dbReference type="ARBA" id="ARBA00009025"/>
    </source>
</evidence>
<evidence type="ECO:0000256" key="4">
    <source>
        <dbReference type="ARBA" id="ARBA00012944"/>
    </source>
</evidence>
<dbReference type="PANTHER" id="PTHR43507:SF20">
    <property type="entry name" value="NADH-UBIQUINONE OXIDOREDUCTASE CHAIN 4"/>
    <property type="match status" value="1"/>
</dbReference>
<feature type="transmembrane region" description="Helical" evidence="17">
    <location>
        <begin position="7"/>
        <end position="30"/>
    </location>
</feature>
<evidence type="ECO:0000259" key="18">
    <source>
        <dbReference type="Pfam" id="PF00361"/>
    </source>
</evidence>
<gene>
    <name evidence="19" type="primary">nad4</name>
</gene>
<keyword evidence="11 17" id="KW-1133">Transmembrane helix</keyword>
<feature type="transmembrane region" description="Helical" evidence="17">
    <location>
        <begin position="190"/>
        <end position="208"/>
    </location>
</feature>
<evidence type="ECO:0000256" key="17">
    <source>
        <dbReference type="RuleBase" id="RU003297"/>
    </source>
</evidence>
<dbReference type="GO" id="GO:0003954">
    <property type="term" value="F:NADH dehydrogenase activity"/>
    <property type="evidence" value="ECO:0007669"/>
    <property type="project" value="TreeGrafter"/>
</dbReference>
<dbReference type="GO" id="GO:0015990">
    <property type="term" value="P:electron transport coupled proton transport"/>
    <property type="evidence" value="ECO:0007669"/>
    <property type="project" value="TreeGrafter"/>
</dbReference>
<dbReference type="EMBL" id="KT900946">
    <property type="protein sequence ID" value="ALT55333.1"/>
    <property type="molecule type" value="Genomic_DNA"/>
</dbReference>
<comment type="function">
    <text evidence="1">Core subunit of the mitochondrial membrane respiratory chain NADH dehydrogenase (Complex I) that is believed to belong to the minimal assembly required for catalysis. Complex I functions in the transfer of electrons from NADH to the respiratory chain. The immediate electron acceptor for the enzyme is believed to be ubiquinone.</text>
</comment>
<feature type="transmembrane region" description="Helical" evidence="17">
    <location>
        <begin position="275"/>
        <end position="295"/>
    </location>
</feature>
<dbReference type="InterPro" id="IPR003918">
    <property type="entry name" value="NADH_UbQ_OxRdtase"/>
</dbReference>
<evidence type="ECO:0000256" key="1">
    <source>
        <dbReference type="ARBA" id="ARBA00003257"/>
    </source>
</evidence>
<protein>
    <recommendedName>
        <fullName evidence="5 17">NADH-ubiquinone oxidoreductase chain 4</fullName>
        <ecNumber evidence="4 17">7.1.1.2</ecNumber>
    </recommendedName>
</protein>
<evidence type="ECO:0000256" key="13">
    <source>
        <dbReference type="ARBA" id="ARBA00023075"/>
    </source>
</evidence>
<keyword evidence="15 17" id="KW-0472">Membrane</keyword>
<dbReference type="GO" id="GO:0048039">
    <property type="term" value="F:ubiquinone binding"/>
    <property type="evidence" value="ECO:0007669"/>
    <property type="project" value="TreeGrafter"/>
</dbReference>
<evidence type="ECO:0000256" key="5">
    <source>
        <dbReference type="ARBA" id="ARBA00021006"/>
    </source>
</evidence>
<keyword evidence="10 17" id="KW-0249">Electron transport</keyword>
<evidence type="ECO:0000256" key="11">
    <source>
        <dbReference type="ARBA" id="ARBA00022989"/>
    </source>
</evidence>
<feature type="transmembrane region" description="Helical" evidence="17">
    <location>
        <begin position="158"/>
        <end position="178"/>
    </location>
</feature>
<keyword evidence="12 17" id="KW-0520">NAD</keyword>
<feature type="transmembrane region" description="Helical" evidence="17">
    <location>
        <begin position="67"/>
        <end position="85"/>
    </location>
</feature>
<keyword evidence="8 17" id="KW-0812">Transmembrane</keyword>
<evidence type="ECO:0000313" key="19">
    <source>
        <dbReference type="EMBL" id="ALT55333.1"/>
    </source>
</evidence>
<evidence type="ECO:0000256" key="15">
    <source>
        <dbReference type="ARBA" id="ARBA00023136"/>
    </source>
</evidence>
<feature type="transmembrane region" description="Helical" evidence="17">
    <location>
        <begin position="122"/>
        <end position="146"/>
    </location>
</feature>
<evidence type="ECO:0000256" key="2">
    <source>
        <dbReference type="ARBA" id="ARBA00004225"/>
    </source>
</evidence>
<accession>A0A0U3DUI0</accession>
<feature type="transmembrane region" description="Helical" evidence="17">
    <location>
        <begin position="307"/>
        <end position="328"/>
    </location>
</feature>
<reference evidence="19" key="1">
    <citation type="journal article" date="2016" name="Gene">
        <title>Comparative analyses of the complete mitochondrial genomes of two murine pinworms Aspiculuris tetraptera and Syphacia obvelata.</title>
        <authorList>
            <person name="Wang C.-R."/>
            <person name="Lou Y."/>
            <person name="Gao J.-F."/>
            <person name="Qiu J.-H."/>
            <person name="Zhang Y."/>
            <person name="Gao Y."/>
            <person name="Chang Q.-C."/>
        </authorList>
    </citation>
    <scope>NUCLEOTIDE SEQUENCE</scope>
</reference>
<sequence>MFFLCSVCFLYLVGFYLFYLLAFICFWVYMFFVEVVILWFLILIYLLLYVMYVYLWYVYFYCVKYMVLYYYYLKFWCWFVCYFFFSNMMMLYIFFELSIFPVIIMILGYGSQVEKIGATYYLIFYAVVCSSPFLYVYFCSSFYLFFAYYSVVVSYEMVIFLTLCFLVKFPVYFLHLWLPKAHVEAPTTASMLLAGLLLKLGTLGYVRLMLVYNYVYVFFWGILGLLGMILGSFLCLIQSDVKSLVAYSSVVHMSFVLFVLILMCSSSKLSGGLMMISHGYVSTLMFYIVGEYYHVSSTRMMNYLSGFMNSSLAVSLMFMLVFLCNGGLPPSLSFFSEFIGLVGLYLSYSGLFLFLFIYFFVAFYYSLFILTSAVMGKNYVNFTFNFISYMFPGVMLMFNFFWIGLLF</sequence>
<geneLocation type="mitochondrion" evidence="19"/>
<organism evidence="19">
    <name type="scientific">Syphacia obvelata</name>
    <name type="common">Murine pinworm</name>
    <dbReference type="NCBI Taxonomy" id="412127"/>
    <lineage>
        <taxon>Eukaryota</taxon>
        <taxon>Metazoa</taxon>
        <taxon>Ecdysozoa</taxon>
        <taxon>Nematoda</taxon>
        <taxon>Chromadorea</taxon>
        <taxon>Rhabditida</taxon>
        <taxon>Spirurina</taxon>
        <taxon>Oxyuridomorpha</taxon>
        <taxon>Oxyuroidea</taxon>
        <taxon>Oxyuridae</taxon>
        <taxon>Syphacia</taxon>
    </lineage>
</organism>
<comment type="function">
    <text evidence="17">Core subunit of the mitochondrial membrane respiratory chain NADH dehydrogenase (Complex I) which catalyzes electron transfer from NADH through the respiratory chain, using ubiquinone as an electron acceptor. Essential for the catalytic activity and assembly of complex I.</text>
</comment>
<keyword evidence="6 17" id="KW-0813">Transport</keyword>
<evidence type="ECO:0000256" key="14">
    <source>
        <dbReference type="ARBA" id="ARBA00023128"/>
    </source>
</evidence>
<keyword evidence="14 17" id="KW-0496">Mitochondrion</keyword>
<evidence type="ECO:0000256" key="7">
    <source>
        <dbReference type="ARBA" id="ARBA00022660"/>
    </source>
</evidence>
<keyword evidence="9" id="KW-1278">Translocase</keyword>
<name>A0A0U3DUI0_SYPOB</name>
<feature type="transmembrane region" description="Helical" evidence="17">
    <location>
        <begin position="91"/>
        <end position="110"/>
    </location>
</feature>
<evidence type="ECO:0000256" key="12">
    <source>
        <dbReference type="ARBA" id="ARBA00023027"/>
    </source>
</evidence>
<evidence type="ECO:0000256" key="6">
    <source>
        <dbReference type="ARBA" id="ARBA00022448"/>
    </source>
</evidence>
<dbReference type="Pfam" id="PF00361">
    <property type="entry name" value="Proton_antipo_M"/>
    <property type="match status" value="1"/>
</dbReference>
<dbReference type="GO" id="GO:0031966">
    <property type="term" value="C:mitochondrial membrane"/>
    <property type="evidence" value="ECO:0007669"/>
    <property type="project" value="UniProtKB-SubCell"/>
</dbReference>
<evidence type="ECO:0000256" key="16">
    <source>
        <dbReference type="ARBA" id="ARBA00049551"/>
    </source>
</evidence>
<dbReference type="PRINTS" id="PR01437">
    <property type="entry name" value="NUOXDRDTASE4"/>
</dbReference>
<feature type="transmembrane region" description="Helical" evidence="17">
    <location>
        <begin position="382"/>
        <end position="405"/>
    </location>
</feature>
<evidence type="ECO:0000256" key="8">
    <source>
        <dbReference type="ARBA" id="ARBA00022692"/>
    </source>
</evidence>
<evidence type="ECO:0000256" key="10">
    <source>
        <dbReference type="ARBA" id="ARBA00022982"/>
    </source>
</evidence>
<dbReference type="GO" id="GO:0042773">
    <property type="term" value="P:ATP synthesis coupled electron transport"/>
    <property type="evidence" value="ECO:0007669"/>
    <property type="project" value="InterPro"/>
</dbReference>
<feature type="transmembrane region" description="Helical" evidence="17">
    <location>
        <begin position="348"/>
        <end position="370"/>
    </location>
</feature>
<comment type="subcellular location">
    <subcellularLocation>
        <location evidence="2 17">Mitochondrion membrane</location>
        <topology evidence="2 17">Multi-pass membrane protein</topology>
    </subcellularLocation>
</comment>
<proteinExistence type="inferred from homology"/>
<keyword evidence="7 17" id="KW-0679">Respiratory chain</keyword>
<feature type="transmembrane region" description="Helical" evidence="17">
    <location>
        <begin position="214"/>
        <end position="237"/>
    </location>
</feature>
<feature type="transmembrane region" description="Helical" evidence="17">
    <location>
        <begin position="244"/>
        <end position="263"/>
    </location>
</feature>
<feature type="transmembrane region" description="Helical" evidence="17">
    <location>
        <begin position="36"/>
        <end position="60"/>
    </location>
</feature>
<keyword evidence="13 17" id="KW-0830">Ubiquinone</keyword>
<dbReference type="GO" id="GO:0008137">
    <property type="term" value="F:NADH dehydrogenase (ubiquinone) activity"/>
    <property type="evidence" value="ECO:0007669"/>
    <property type="project" value="UniProtKB-UniRule"/>
</dbReference>
<dbReference type="EC" id="7.1.1.2" evidence="4 17"/>
<comment type="similarity">
    <text evidence="3 17">Belongs to the complex I subunit 4 family.</text>
</comment>